<dbReference type="PANTHER" id="PTHR46825">
    <property type="entry name" value="D-ALANYL-D-ALANINE-CARBOXYPEPTIDASE/ENDOPEPTIDASE AMPH"/>
    <property type="match status" value="1"/>
</dbReference>
<evidence type="ECO:0000313" key="4">
    <source>
        <dbReference type="Proteomes" id="UP001494902"/>
    </source>
</evidence>
<keyword evidence="3" id="KW-0378">Hydrolase</keyword>
<comment type="caution">
    <text evidence="3">The sequence shown here is derived from an EMBL/GenBank/DDBJ whole genome shotgun (WGS) entry which is preliminary data.</text>
</comment>
<dbReference type="SUPFAM" id="SSF56601">
    <property type="entry name" value="beta-lactamase/transpeptidase-like"/>
    <property type="match status" value="1"/>
</dbReference>
<accession>A0ABV1KI02</accession>
<sequence>MVVTGSSPSPAVPVRRRTLVAAVVGAVLAGLLGWLVAPVPSTPGPATSGDPALAERLRSVAGPGQYGLVAAVVTGGEPTVAAIGDGGRGTPLSATTPMEIGSVTKTITGTVLADLERRGEVRADERVRDLVPDRDWRPGGAGDVTLAELASHRSGLPVQAGGWRMLAHNLANTYLGTAPASHTPEQVFDNAEAAEISGRGEERYSNLGVALLGQALAERTGTPYPELVEQVVTGPLGMTATGIPAAPPSGAAVGHDERGRAESAWISPGDSPAGIGVYSTVTDLARYAVAVTDPGSPVADAARPRFPSEFGRIGYGWNVLDVGGHELIWKNGASGGTSSSVLVEPATGRAAVVIGNSFAGVDRIAAELLGVPSPFEARTGEPSGPDVRSMVGSAVGALLPIWGGLTVLVAARGGWLRGGPARRSDVVAQAATGLLLILGGWLVGAVSWTQLPFWLLGCGLAGAGLGVATARWRDRGPDAGPGATARWVSAGVFVVVTVAAVGVVVVTGLPG</sequence>
<keyword evidence="1" id="KW-0812">Transmembrane</keyword>
<dbReference type="EMBL" id="JBEDNQ010000011">
    <property type="protein sequence ID" value="MEQ3553564.1"/>
    <property type="molecule type" value="Genomic_DNA"/>
</dbReference>
<keyword evidence="4" id="KW-1185">Reference proteome</keyword>
<proteinExistence type="predicted"/>
<dbReference type="Gene3D" id="3.40.710.10">
    <property type="entry name" value="DD-peptidase/beta-lactamase superfamily"/>
    <property type="match status" value="1"/>
</dbReference>
<name>A0ABV1KI02_9PSEU</name>
<dbReference type="EC" id="3.1.1.103" evidence="3"/>
<keyword evidence="1" id="KW-1133">Transmembrane helix</keyword>
<organism evidence="3 4">
    <name type="scientific">Pseudonocardia nematodicida</name>
    <dbReference type="NCBI Taxonomy" id="1206997"/>
    <lineage>
        <taxon>Bacteria</taxon>
        <taxon>Bacillati</taxon>
        <taxon>Actinomycetota</taxon>
        <taxon>Actinomycetes</taxon>
        <taxon>Pseudonocardiales</taxon>
        <taxon>Pseudonocardiaceae</taxon>
        <taxon>Pseudonocardia</taxon>
    </lineage>
</organism>
<evidence type="ECO:0000256" key="1">
    <source>
        <dbReference type="SAM" id="Phobius"/>
    </source>
</evidence>
<gene>
    <name evidence="3" type="ORF">WIS52_24085</name>
</gene>
<evidence type="ECO:0000313" key="3">
    <source>
        <dbReference type="EMBL" id="MEQ3553564.1"/>
    </source>
</evidence>
<feature type="transmembrane region" description="Helical" evidence="1">
    <location>
        <begin position="390"/>
        <end position="414"/>
    </location>
</feature>
<dbReference type="InterPro" id="IPR050491">
    <property type="entry name" value="AmpC-like"/>
</dbReference>
<reference evidence="3 4" key="1">
    <citation type="submission" date="2024-03" db="EMBL/GenBank/DDBJ databases">
        <title>Draft genome sequence of Pseudonocardia nematodicida JCM 31783.</title>
        <authorList>
            <person name="Butdee W."/>
            <person name="Duangmal K."/>
        </authorList>
    </citation>
    <scope>NUCLEOTIDE SEQUENCE [LARGE SCALE GENOMIC DNA]</scope>
    <source>
        <strain evidence="3 4">JCM 31783</strain>
    </source>
</reference>
<feature type="transmembrane region" description="Helical" evidence="1">
    <location>
        <begin position="453"/>
        <end position="472"/>
    </location>
</feature>
<dbReference type="Pfam" id="PF00144">
    <property type="entry name" value="Beta-lactamase"/>
    <property type="match status" value="1"/>
</dbReference>
<feature type="transmembrane region" description="Helical" evidence="1">
    <location>
        <begin position="19"/>
        <end position="37"/>
    </location>
</feature>
<dbReference type="PANTHER" id="PTHR46825:SF9">
    <property type="entry name" value="BETA-LACTAMASE-RELATED DOMAIN-CONTAINING PROTEIN"/>
    <property type="match status" value="1"/>
</dbReference>
<dbReference type="InterPro" id="IPR001466">
    <property type="entry name" value="Beta-lactam-related"/>
</dbReference>
<dbReference type="Proteomes" id="UP001494902">
    <property type="component" value="Unassembled WGS sequence"/>
</dbReference>
<feature type="transmembrane region" description="Helical" evidence="1">
    <location>
        <begin position="426"/>
        <end position="447"/>
    </location>
</feature>
<keyword evidence="1" id="KW-0472">Membrane</keyword>
<protein>
    <submittedName>
        <fullName evidence="3">Serine hydrolase domain-containing protein</fullName>
        <ecNumber evidence="3">3.1.1.103</ecNumber>
    </submittedName>
</protein>
<dbReference type="RefSeq" id="WP_349300631.1">
    <property type="nucleotide sequence ID" value="NZ_JBEDNQ010000011.1"/>
</dbReference>
<feature type="domain" description="Beta-lactamase-related" evidence="2">
    <location>
        <begin position="66"/>
        <end position="363"/>
    </location>
</feature>
<feature type="transmembrane region" description="Helical" evidence="1">
    <location>
        <begin position="484"/>
        <end position="509"/>
    </location>
</feature>
<dbReference type="InterPro" id="IPR012338">
    <property type="entry name" value="Beta-lactam/transpept-like"/>
</dbReference>
<evidence type="ECO:0000259" key="2">
    <source>
        <dbReference type="Pfam" id="PF00144"/>
    </source>
</evidence>
<dbReference type="GO" id="GO:0016787">
    <property type="term" value="F:hydrolase activity"/>
    <property type="evidence" value="ECO:0007669"/>
    <property type="project" value="UniProtKB-KW"/>
</dbReference>